<dbReference type="AlphaFoldDB" id="A0AAJ1F6R7"/>
<comment type="caution">
    <text evidence="4">The sequence shown here is derived from an EMBL/GenBank/DDBJ whole genome shotgun (WGS) entry which is preliminary data.</text>
</comment>
<evidence type="ECO:0000256" key="1">
    <source>
        <dbReference type="SAM" id="MobiDB-lite"/>
    </source>
</evidence>
<gene>
    <name evidence="3" type="ORF">NBH20_01040</name>
    <name evidence="4" type="ORF">NBH21_05560</name>
</gene>
<feature type="region of interest" description="Disordered" evidence="1">
    <location>
        <begin position="1"/>
        <end position="21"/>
    </location>
</feature>
<dbReference type="EMBL" id="JAMQAY010000001">
    <property type="protein sequence ID" value="MCM2399727.1"/>
    <property type="molecule type" value="Genomic_DNA"/>
</dbReference>
<keyword evidence="2" id="KW-1133">Transmembrane helix</keyword>
<dbReference type="EMBL" id="JAMXLX010000001">
    <property type="protein sequence ID" value="MCO5956228.1"/>
    <property type="molecule type" value="Genomic_DNA"/>
</dbReference>
<organism evidence="4 6">
    <name type="scientific">Ciceribacter sichuanensis</name>
    <dbReference type="NCBI Taxonomy" id="2949647"/>
    <lineage>
        <taxon>Bacteria</taxon>
        <taxon>Pseudomonadati</taxon>
        <taxon>Pseudomonadota</taxon>
        <taxon>Alphaproteobacteria</taxon>
        <taxon>Hyphomicrobiales</taxon>
        <taxon>Rhizobiaceae</taxon>
        <taxon>Ciceribacter</taxon>
    </lineage>
</organism>
<protein>
    <submittedName>
        <fullName evidence="4">Uncharacterized protein</fullName>
    </submittedName>
</protein>
<dbReference type="RefSeq" id="WP_250914599.1">
    <property type="nucleotide sequence ID" value="NZ_JAMQAY010000001.1"/>
</dbReference>
<evidence type="ECO:0000313" key="5">
    <source>
        <dbReference type="Proteomes" id="UP001155079"/>
    </source>
</evidence>
<feature type="transmembrane region" description="Helical" evidence="2">
    <location>
        <begin position="50"/>
        <end position="71"/>
    </location>
</feature>
<keyword evidence="2" id="KW-0472">Membrane</keyword>
<dbReference type="Proteomes" id="UP001155380">
    <property type="component" value="Unassembled WGS sequence"/>
</dbReference>
<dbReference type="Proteomes" id="UP001155079">
    <property type="component" value="Unassembled WGS sequence"/>
</dbReference>
<proteinExistence type="predicted"/>
<keyword evidence="5" id="KW-1185">Reference proteome</keyword>
<keyword evidence="2" id="KW-0812">Transmembrane</keyword>
<evidence type="ECO:0000313" key="4">
    <source>
        <dbReference type="EMBL" id="MCO5956228.1"/>
    </source>
</evidence>
<name>A0AAJ1F6R7_9HYPH</name>
<evidence type="ECO:0000313" key="6">
    <source>
        <dbReference type="Proteomes" id="UP001155380"/>
    </source>
</evidence>
<evidence type="ECO:0000313" key="3">
    <source>
        <dbReference type="EMBL" id="MCM2399727.1"/>
    </source>
</evidence>
<evidence type="ECO:0000256" key="2">
    <source>
        <dbReference type="SAM" id="Phobius"/>
    </source>
</evidence>
<accession>A0AAJ1F6R7</accession>
<reference evidence="4 5" key="1">
    <citation type="submission" date="2022-06" db="EMBL/GenBank/DDBJ databases">
        <authorList>
            <person name="Sun Q."/>
        </authorList>
    </citation>
    <scope>NUCLEOTIDE SEQUENCE</scope>
    <source>
        <strain evidence="4">S101</strain>
        <strain evidence="3 5">S153</strain>
    </source>
</reference>
<sequence>MSYAGMPPQITAISGKNTGVKGKDSGEAFIEDWPDDPPSENDDFEGGRNWAMILIFLALSVLPLIGLALLIF</sequence>